<dbReference type="InterPro" id="IPR041378">
    <property type="entry name" value="S-layer_SbsC_C"/>
</dbReference>
<keyword evidence="4" id="KW-1185">Reference proteome</keyword>
<feature type="chain" id="PRO_5046087318" description="SbsC C-terminal domain-containing protein" evidence="1">
    <location>
        <begin position="21"/>
        <end position="308"/>
    </location>
</feature>
<feature type="signal peptide" evidence="1">
    <location>
        <begin position="1"/>
        <end position="20"/>
    </location>
</feature>
<proteinExistence type="predicted"/>
<keyword evidence="1" id="KW-0732">Signal</keyword>
<reference evidence="4" key="1">
    <citation type="journal article" date="2019" name="Int. J. Syst. Evol. Microbiol.">
        <title>The Global Catalogue of Microorganisms (GCM) 10K type strain sequencing project: providing services to taxonomists for standard genome sequencing and annotation.</title>
        <authorList>
            <consortium name="The Broad Institute Genomics Platform"/>
            <consortium name="The Broad Institute Genome Sequencing Center for Infectious Disease"/>
            <person name="Wu L."/>
            <person name="Ma J."/>
        </authorList>
    </citation>
    <scope>NUCLEOTIDE SEQUENCE [LARGE SCALE GENOMIC DNA]</scope>
    <source>
        <strain evidence="4">CGMCC 1.15474</strain>
    </source>
</reference>
<dbReference type="InterPro" id="IPR038637">
    <property type="entry name" value="NPCBM_sf"/>
</dbReference>
<protein>
    <recommendedName>
        <fullName evidence="2">SbsC C-terminal domain-containing protein</fullName>
    </recommendedName>
</protein>
<feature type="domain" description="SbsC C-terminal" evidence="2">
    <location>
        <begin position="28"/>
        <end position="98"/>
    </location>
</feature>
<sequence length="308" mass="35374">MKRIIIALLFTILVGSLLPATSEASTDVNYNNAVKQGNSLRLLTISFNATIDDGDIAVIDSMYDELSSEIKKTEKMIGKVSGSKNRKTLNEKYVTPAKVARERVIYEVSQFRLLFVIEDWFQKNDFESMEKDYAKLERLKKRAVEIKKAGGYKALPTSVNNELDSYEQWIKDRFTFTPIEQMPVFQTHQDAYTYRLSEDLQFNSNTRYLYDNGLALIWRYSVEHREVYWLNGNYDTISGKIVIGKQNEGVDWAGSLKIKVDGSEVYYTDIPATITEPWEFDVDLRGANLVEVTLRGSNIALTDTNFNR</sequence>
<accession>A0ABW5C267</accession>
<dbReference type="Gene3D" id="1.20.58.780">
    <property type="match status" value="1"/>
</dbReference>
<organism evidence="3 4">
    <name type="scientific">Metabacillus endolithicus</name>
    <dbReference type="NCBI Taxonomy" id="1535204"/>
    <lineage>
        <taxon>Bacteria</taxon>
        <taxon>Bacillati</taxon>
        <taxon>Bacillota</taxon>
        <taxon>Bacilli</taxon>
        <taxon>Bacillales</taxon>
        <taxon>Bacillaceae</taxon>
        <taxon>Metabacillus</taxon>
    </lineage>
</organism>
<evidence type="ECO:0000313" key="4">
    <source>
        <dbReference type="Proteomes" id="UP001597318"/>
    </source>
</evidence>
<dbReference type="EMBL" id="JBHUIK010000003">
    <property type="protein sequence ID" value="MFD2214973.1"/>
    <property type="molecule type" value="Genomic_DNA"/>
</dbReference>
<comment type="caution">
    <text evidence="3">The sequence shown here is derived from an EMBL/GenBank/DDBJ whole genome shotgun (WGS) entry which is preliminary data.</text>
</comment>
<evidence type="ECO:0000259" key="2">
    <source>
        <dbReference type="Pfam" id="PF18058"/>
    </source>
</evidence>
<evidence type="ECO:0000256" key="1">
    <source>
        <dbReference type="SAM" id="SignalP"/>
    </source>
</evidence>
<name>A0ABW5C267_9BACI</name>
<dbReference type="RefSeq" id="WP_247346502.1">
    <property type="nucleotide sequence ID" value="NZ_CP095550.1"/>
</dbReference>
<gene>
    <name evidence="3" type="ORF">ACFSKK_14885</name>
</gene>
<dbReference type="Pfam" id="PF18058">
    <property type="entry name" value="SbsC_C"/>
    <property type="match status" value="1"/>
</dbReference>
<dbReference type="Proteomes" id="UP001597318">
    <property type="component" value="Unassembled WGS sequence"/>
</dbReference>
<evidence type="ECO:0000313" key="3">
    <source>
        <dbReference type="EMBL" id="MFD2214973.1"/>
    </source>
</evidence>
<dbReference type="Gene3D" id="2.60.120.1060">
    <property type="entry name" value="NPCBM/NEW2 domain"/>
    <property type="match status" value="1"/>
</dbReference>